<keyword evidence="3" id="KW-1185">Reference proteome</keyword>
<name>A0A1Y2AXG3_9FUNG</name>
<evidence type="ECO:0000313" key="2">
    <source>
        <dbReference type="EMBL" id="ORY27144.1"/>
    </source>
</evidence>
<protein>
    <submittedName>
        <fullName evidence="2">Uncharacterized protein</fullName>
    </submittedName>
</protein>
<evidence type="ECO:0000313" key="3">
    <source>
        <dbReference type="Proteomes" id="UP000193920"/>
    </source>
</evidence>
<accession>A0A1Y2AXG3</accession>
<feature type="signal peptide" evidence="1">
    <location>
        <begin position="1"/>
        <end position="19"/>
    </location>
</feature>
<reference evidence="2 3" key="1">
    <citation type="submission" date="2016-08" db="EMBL/GenBank/DDBJ databases">
        <title>A Parts List for Fungal Cellulosomes Revealed by Comparative Genomics.</title>
        <authorList>
            <consortium name="DOE Joint Genome Institute"/>
            <person name="Haitjema C.H."/>
            <person name="Gilmore S.P."/>
            <person name="Henske J.K."/>
            <person name="Solomon K.V."/>
            <person name="De Groot R."/>
            <person name="Kuo A."/>
            <person name="Mondo S.J."/>
            <person name="Salamov A.A."/>
            <person name="Labutti K."/>
            <person name="Zhao Z."/>
            <person name="Chiniquy J."/>
            <person name="Barry K."/>
            <person name="Brewer H.M."/>
            <person name="Purvine S.O."/>
            <person name="Wright A.T."/>
            <person name="Boxma B."/>
            <person name="Van Alen T."/>
            <person name="Hackstein J.H."/>
            <person name="Baker S.E."/>
            <person name="Grigoriev I.V."/>
            <person name="O'Malley M.A."/>
        </authorList>
    </citation>
    <scope>NUCLEOTIDE SEQUENCE [LARGE SCALE GENOMIC DNA]</scope>
    <source>
        <strain evidence="2 3">G1</strain>
    </source>
</reference>
<evidence type="ECO:0000256" key="1">
    <source>
        <dbReference type="SAM" id="SignalP"/>
    </source>
</evidence>
<keyword evidence="1" id="KW-0732">Signal</keyword>
<dbReference type="EMBL" id="MCOG01000195">
    <property type="protein sequence ID" value="ORY27144.1"/>
    <property type="molecule type" value="Genomic_DNA"/>
</dbReference>
<organism evidence="2 3">
    <name type="scientific">Neocallimastix californiae</name>
    <dbReference type="NCBI Taxonomy" id="1754190"/>
    <lineage>
        <taxon>Eukaryota</taxon>
        <taxon>Fungi</taxon>
        <taxon>Fungi incertae sedis</taxon>
        <taxon>Chytridiomycota</taxon>
        <taxon>Chytridiomycota incertae sedis</taxon>
        <taxon>Neocallimastigomycetes</taxon>
        <taxon>Neocallimastigales</taxon>
        <taxon>Neocallimastigaceae</taxon>
        <taxon>Neocallimastix</taxon>
    </lineage>
</organism>
<dbReference type="AlphaFoldDB" id="A0A1Y2AXG3"/>
<proteinExistence type="predicted"/>
<sequence>MKLIFKTLIPLLSSFMVLARPNTNNNVSSITEDIENYLNTILDFNSTVNFYLDPNLNNKEIVIWFNEGLNYSENSIFMKYNITEEYKKNEIKDISNTKCIKKLVETGKKNYNFSKQKRGDCDVFTAMACELVCGTQISFCEIGNPGVSKDEMIRRKICIPKSCSSCYEKCY</sequence>
<feature type="chain" id="PRO_5013299495" evidence="1">
    <location>
        <begin position="20"/>
        <end position="171"/>
    </location>
</feature>
<gene>
    <name evidence="2" type="ORF">LY90DRAFT_628732</name>
</gene>
<comment type="caution">
    <text evidence="2">The sequence shown here is derived from an EMBL/GenBank/DDBJ whole genome shotgun (WGS) entry which is preliminary data.</text>
</comment>
<dbReference type="Proteomes" id="UP000193920">
    <property type="component" value="Unassembled WGS sequence"/>
</dbReference>